<dbReference type="GO" id="GO:0000287">
    <property type="term" value="F:magnesium ion binding"/>
    <property type="evidence" value="ECO:0007669"/>
    <property type="project" value="TreeGrafter"/>
</dbReference>
<dbReference type="InParanoid" id="B2W6V2"/>
<dbReference type="Proteomes" id="UP000001471">
    <property type="component" value="Unassembled WGS sequence"/>
</dbReference>
<evidence type="ECO:0000256" key="1">
    <source>
        <dbReference type="ARBA" id="ARBA00004651"/>
    </source>
</evidence>
<dbReference type="Gene3D" id="1.20.58.340">
    <property type="entry name" value="Magnesium transport protein CorA, transmembrane region"/>
    <property type="match status" value="1"/>
</dbReference>
<dbReference type="InterPro" id="IPR002523">
    <property type="entry name" value="MgTranspt_CorA/ZnTranspt_ZntB"/>
</dbReference>
<evidence type="ECO:0000256" key="4">
    <source>
        <dbReference type="ARBA" id="ARBA00023136"/>
    </source>
</evidence>
<keyword evidence="3 6" id="KW-1133">Transmembrane helix</keyword>
<evidence type="ECO:0008006" key="9">
    <source>
        <dbReference type="Google" id="ProtNLM"/>
    </source>
</evidence>
<dbReference type="PANTHER" id="PTHR46494:SF1">
    <property type="entry name" value="CORA FAMILY METAL ION TRANSPORTER (EUROFUNG)"/>
    <property type="match status" value="1"/>
</dbReference>
<dbReference type="AlphaFoldDB" id="B2W6V2"/>
<feature type="region of interest" description="Disordered" evidence="5">
    <location>
        <begin position="190"/>
        <end position="212"/>
    </location>
</feature>
<feature type="transmembrane region" description="Helical" evidence="6">
    <location>
        <begin position="148"/>
        <end position="169"/>
    </location>
</feature>
<dbReference type="HOGENOM" id="CLU_869166_0_0_1"/>
<dbReference type="OrthoDB" id="5430750at2759"/>
<proteinExistence type="predicted"/>
<dbReference type="STRING" id="426418.B2W6V2"/>
<dbReference type="GO" id="GO:0050897">
    <property type="term" value="F:cobalt ion binding"/>
    <property type="evidence" value="ECO:0007669"/>
    <property type="project" value="TreeGrafter"/>
</dbReference>
<dbReference type="eggNOG" id="ENOG502S5DR">
    <property type="taxonomic scope" value="Eukaryota"/>
</dbReference>
<evidence type="ECO:0000313" key="7">
    <source>
        <dbReference type="EMBL" id="EDU48460.1"/>
    </source>
</evidence>
<accession>B2W6V2</accession>
<evidence type="ECO:0000313" key="8">
    <source>
        <dbReference type="Proteomes" id="UP000001471"/>
    </source>
</evidence>
<dbReference type="GO" id="GO:0005886">
    <property type="term" value="C:plasma membrane"/>
    <property type="evidence" value="ECO:0007669"/>
    <property type="project" value="UniProtKB-SubCell"/>
</dbReference>
<comment type="subcellular location">
    <subcellularLocation>
        <location evidence="1">Cell membrane</location>
        <topology evidence="1">Multi-pass membrane protein</topology>
    </subcellularLocation>
</comment>
<dbReference type="InterPro" id="IPR045863">
    <property type="entry name" value="CorA_TM1_TM2"/>
</dbReference>
<evidence type="ECO:0000256" key="5">
    <source>
        <dbReference type="SAM" id="MobiDB-lite"/>
    </source>
</evidence>
<feature type="transmembrane region" description="Helical" evidence="6">
    <location>
        <begin position="111"/>
        <end position="128"/>
    </location>
</feature>
<dbReference type="Pfam" id="PF01544">
    <property type="entry name" value="CorA"/>
    <property type="match status" value="1"/>
</dbReference>
<reference evidence="8" key="1">
    <citation type="journal article" date="2013" name="G3 (Bethesda)">
        <title>Comparative genomics of a plant-pathogenic fungus, Pyrenophora tritici-repentis, reveals transduplication and the impact of repeat elements on pathogenicity and population divergence.</title>
        <authorList>
            <person name="Manning V.A."/>
            <person name="Pandelova I."/>
            <person name="Dhillon B."/>
            <person name="Wilhelm L.J."/>
            <person name="Goodwin S.B."/>
            <person name="Berlin A.M."/>
            <person name="Figueroa M."/>
            <person name="Freitag M."/>
            <person name="Hane J.K."/>
            <person name="Henrissat B."/>
            <person name="Holman W.H."/>
            <person name="Kodira C.D."/>
            <person name="Martin J."/>
            <person name="Oliver R.P."/>
            <person name="Robbertse B."/>
            <person name="Schackwitz W."/>
            <person name="Schwartz D.C."/>
            <person name="Spatafora J.W."/>
            <person name="Turgeon B.G."/>
            <person name="Yandava C."/>
            <person name="Young S."/>
            <person name="Zhou S."/>
            <person name="Zeng Q."/>
            <person name="Grigoriev I.V."/>
            <person name="Ma L.-J."/>
            <person name="Ciuffetti L.M."/>
        </authorList>
    </citation>
    <scope>NUCLEOTIDE SEQUENCE [LARGE SCALE GENOMIC DNA]</scope>
    <source>
        <strain evidence="8">Pt-1C-BFP</strain>
    </source>
</reference>
<protein>
    <recommendedName>
        <fullName evidence="9">CorA, Mg2+ and Co2+ transporter</fullName>
    </recommendedName>
</protein>
<dbReference type="EMBL" id="DS231619">
    <property type="protein sequence ID" value="EDU48460.1"/>
    <property type="molecule type" value="Genomic_DNA"/>
</dbReference>
<keyword evidence="4 6" id="KW-0472">Membrane</keyword>
<keyword evidence="2 6" id="KW-0812">Transmembrane</keyword>
<evidence type="ECO:0000256" key="6">
    <source>
        <dbReference type="SAM" id="Phobius"/>
    </source>
</evidence>
<evidence type="ECO:0000256" key="2">
    <source>
        <dbReference type="ARBA" id="ARBA00022692"/>
    </source>
</evidence>
<evidence type="ECO:0000256" key="3">
    <source>
        <dbReference type="ARBA" id="ARBA00022989"/>
    </source>
</evidence>
<dbReference type="GO" id="GO:0015087">
    <property type="term" value="F:cobalt ion transmembrane transporter activity"/>
    <property type="evidence" value="ECO:0007669"/>
    <property type="project" value="TreeGrafter"/>
</dbReference>
<dbReference type="PANTHER" id="PTHR46494">
    <property type="entry name" value="CORA FAMILY METAL ION TRANSPORTER (EUROFUNG)"/>
    <property type="match status" value="1"/>
</dbReference>
<gene>
    <name evidence="7" type="ORF">PTRG_05540</name>
</gene>
<sequence length="320" mass="36539">MVFFMATERAVHYGTEVLRDQELIDYMAERSYFPGSEKEMDEGVVKRLGEVARRSLRRVRFKLCGMVKSDPPLDIFRKKSLGPDDLLDLCRPLSDRTKQILEINEEDHGKAIMVFTVVTVIFLPLSFATSYFGMNTSDIRDMDQTQTLFWSVAIPLTVLTVGGCMLIGYNGVELLDGISSFLRMVSGKQKESPDAGVGVSRRKPPPNLQFDTTNTQELTNLDEAEFANPRPSGCDETMEDIQANKDYASIRKKIPAANFSHERNGLPPLPPRIDIVPGTMGAGWDKQDAWYDMKEKELWQRNRRSHRKVDNNYYENYGRY</sequence>
<name>B2W6V2_PYRTR</name>
<organism evidence="7 8">
    <name type="scientific">Pyrenophora tritici-repentis (strain Pt-1C-BFP)</name>
    <name type="common">Wheat tan spot fungus</name>
    <name type="synonym">Drechslera tritici-repentis</name>
    <dbReference type="NCBI Taxonomy" id="426418"/>
    <lineage>
        <taxon>Eukaryota</taxon>
        <taxon>Fungi</taxon>
        <taxon>Dikarya</taxon>
        <taxon>Ascomycota</taxon>
        <taxon>Pezizomycotina</taxon>
        <taxon>Dothideomycetes</taxon>
        <taxon>Pleosporomycetidae</taxon>
        <taxon>Pleosporales</taxon>
        <taxon>Pleosporineae</taxon>
        <taxon>Pleosporaceae</taxon>
        <taxon>Pyrenophora</taxon>
    </lineage>
</organism>
<dbReference type="SUPFAM" id="SSF144083">
    <property type="entry name" value="Magnesium transport protein CorA, transmembrane region"/>
    <property type="match status" value="1"/>
</dbReference>
<dbReference type="GO" id="GO:0015095">
    <property type="term" value="F:magnesium ion transmembrane transporter activity"/>
    <property type="evidence" value="ECO:0007669"/>
    <property type="project" value="TreeGrafter"/>
</dbReference>